<evidence type="ECO:0000313" key="6">
    <source>
        <dbReference type="Proteomes" id="UP000198994"/>
    </source>
</evidence>
<accession>A0A1G7GA87</accession>
<dbReference type="InterPro" id="IPR003439">
    <property type="entry name" value="ABC_transporter-like_ATP-bd"/>
</dbReference>
<dbReference type="Pfam" id="PF00005">
    <property type="entry name" value="ABC_tran"/>
    <property type="match status" value="1"/>
</dbReference>
<dbReference type="GO" id="GO:0016887">
    <property type="term" value="F:ATP hydrolysis activity"/>
    <property type="evidence" value="ECO:0007669"/>
    <property type="project" value="InterPro"/>
</dbReference>
<dbReference type="PROSITE" id="PS50893">
    <property type="entry name" value="ABC_TRANSPORTER_2"/>
    <property type="match status" value="1"/>
</dbReference>
<reference evidence="6" key="1">
    <citation type="submission" date="2016-10" db="EMBL/GenBank/DDBJ databases">
        <authorList>
            <person name="Varghese N."/>
            <person name="Submissions S."/>
        </authorList>
    </citation>
    <scope>NUCLEOTIDE SEQUENCE [LARGE SCALE GENOMIC DNA]</scope>
    <source>
        <strain evidence="6">DSM 10146</strain>
    </source>
</reference>
<dbReference type="RefSeq" id="WP_165617107.1">
    <property type="nucleotide sequence ID" value="NZ_FNAV01000008.1"/>
</dbReference>
<dbReference type="CDD" id="cd03225">
    <property type="entry name" value="ABC_cobalt_CbiO_domain1"/>
    <property type="match status" value="1"/>
</dbReference>
<dbReference type="PROSITE" id="PS00211">
    <property type="entry name" value="ABC_TRANSPORTER_1"/>
    <property type="match status" value="1"/>
</dbReference>
<protein>
    <submittedName>
        <fullName evidence="5">Energy-coupling factor transport system ATP-binding protein</fullName>
    </submittedName>
</protein>
<dbReference type="Gene3D" id="3.40.50.300">
    <property type="entry name" value="P-loop containing nucleotide triphosphate hydrolases"/>
    <property type="match status" value="1"/>
</dbReference>
<dbReference type="InterPro" id="IPR017871">
    <property type="entry name" value="ABC_transporter-like_CS"/>
</dbReference>
<dbReference type="PANTHER" id="PTHR43553">
    <property type="entry name" value="HEAVY METAL TRANSPORTER"/>
    <property type="match status" value="1"/>
</dbReference>
<name>A0A1G7GA87_9RHOB</name>
<dbReference type="GO" id="GO:0005524">
    <property type="term" value="F:ATP binding"/>
    <property type="evidence" value="ECO:0007669"/>
    <property type="project" value="UniProtKB-KW"/>
</dbReference>
<evidence type="ECO:0000256" key="2">
    <source>
        <dbReference type="ARBA" id="ARBA00022741"/>
    </source>
</evidence>
<keyword evidence="2" id="KW-0547">Nucleotide-binding</keyword>
<evidence type="ECO:0000256" key="1">
    <source>
        <dbReference type="ARBA" id="ARBA00022448"/>
    </source>
</evidence>
<dbReference type="SMART" id="SM00382">
    <property type="entry name" value="AAA"/>
    <property type="match status" value="1"/>
</dbReference>
<gene>
    <name evidence="5" type="ORF">SAMN04488105_108235</name>
</gene>
<keyword evidence="1" id="KW-0813">Transport</keyword>
<keyword evidence="3 5" id="KW-0067">ATP-binding</keyword>
<evidence type="ECO:0000313" key="5">
    <source>
        <dbReference type="EMBL" id="SDE84939.1"/>
    </source>
</evidence>
<dbReference type="GO" id="GO:0043190">
    <property type="term" value="C:ATP-binding cassette (ABC) transporter complex"/>
    <property type="evidence" value="ECO:0007669"/>
    <property type="project" value="TreeGrafter"/>
</dbReference>
<dbReference type="InterPro" id="IPR050095">
    <property type="entry name" value="ECF_ABC_transporter_ATP-bd"/>
</dbReference>
<dbReference type="InterPro" id="IPR027417">
    <property type="entry name" value="P-loop_NTPase"/>
</dbReference>
<dbReference type="AlphaFoldDB" id="A0A1G7GA87"/>
<dbReference type="InterPro" id="IPR015856">
    <property type="entry name" value="ABC_transpr_CbiO/EcfA_su"/>
</dbReference>
<organism evidence="5 6">
    <name type="scientific">Salipiger thiooxidans</name>
    <dbReference type="NCBI Taxonomy" id="282683"/>
    <lineage>
        <taxon>Bacteria</taxon>
        <taxon>Pseudomonadati</taxon>
        <taxon>Pseudomonadota</taxon>
        <taxon>Alphaproteobacteria</taxon>
        <taxon>Rhodobacterales</taxon>
        <taxon>Roseobacteraceae</taxon>
        <taxon>Salipiger</taxon>
    </lineage>
</organism>
<dbReference type="InterPro" id="IPR003593">
    <property type="entry name" value="AAA+_ATPase"/>
</dbReference>
<evidence type="ECO:0000259" key="4">
    <source>
        <dbReference type="PROSITE" id="PS50893"/>
    </source>
</evidence>
<feature type="domain" description="ABC transporter" evidence="4">
    <location>
        <begin position="4"/>
        <end position="242"/>
    </location>
</feature>
<sequence>MALIDVDHLSFAYDATPVLQDVSMSVEAGEKLAILGGNGSGKSTLAQWIAGWLPRGTFAASEGGVAVEGRPWAELDAATRAGTVQFVGQVPMQQLSGFAFTVLDEIAFGPGNLQLPEPEIRARVDAAVGICNLGHLLERDPFSLSGGEQQRLSIAAALAMQPRALVLDEPTGNFDPESRDALLAQMEKLPAELAIVWCDVTLGAAMAVASRFVLLDEGRIAYDGDASGLLAHPRTAQIFGLPAVAEAALLWRAAGVWPEGVPISADPARVAAVLRPMLEVVA</sequence>
<dbReference type="EMBL" id="FNAV01000008">
    <property type="protein sequence ID" value="SDE84939.1"/>
    <property type="molecule type" value="Genomic_DNA"/>
</dbReference>
<dbReference type="GO" id="GO:0042626">
    <property type="term" value="F:ATPase-coupled transmembrane transporter activity"/>
    <property type="evidence" value="ECO:0007669"/>
    <property type="project" value="TreeGrafter"/>
</dbReference>
<dbReference type="SUPFAM" id="SSF52540">
    <property type="entry name" value="P-loop containing nucleoside triphosphate hydrolases"/>
    <property type="match status" value="1"/>
</dbReference>
<proteinExistence type="predicted"/>
<keyword evidence="6" id="KW-1185">Reference proteome</keyword>
<evidence type="ECO:0000256" key="3">
    <source>
        <dbReference type="ARBA" id="ARBA00022840"/>
    </source>
</evidence>
<dbReference type="STRING" id="282683.SAMN04488105_108235"/>
<dbReference type="Proteomes" id="UP000198994">
    <property type="component" value="Unassembled WGS sequence"/>
</dbReference>